<dbReference type="InterPro" id="IPR019734">
    <property type="entry name" value="TPR_rpt"/>
</dbReference>
<keyword evidence="5" id="KW-1185">Reference proteome</keyword>
<keyword evidence="1" id="KW-0175">Coiled coil</keyword>
<evidence type="ECO:0000259" key="3">
    <source>
        <dbReference type="Pfam" id="PF16331"/>
    </source>
</evidence>
<keyword evidence="1" id="KW-0732">Signal</keyword>
<dbReference type="InterPro" id="IPR014162">
    <property type="entry name" value="CpoB_C"/>
</dbReference>
<comment type="caution">
    <text evidence="4">The sequence shown here is derived from an EMBL/GenBank/DDBJ whole genome shotgun (WGS) entry which is preliminary data.</text>
</comment>
<proteinExistence type="inferred from homology"/>
<gene>
    <name evidence="1" type="primary">cpoB</name>
    <name evidence="4" type="ORF">DFP75_101858</name>
</gene>
<dbReference type="GO" id="GO:0043093">
    <property type="term" value="P:FtsZ-dependent cytokinesis"/>
    <property type="evidence" value="ECO:0007669"/>
    <property type="project" value="UniProtKB-UniRule"/>
</dbReference>
<feature type="domain" description="YbgF trimerisation" evidence="3">
    <location>
        <begin position="38"/>
        <end position="92"/>
    </location>
</feature>
<feature type="compositionally biased region" description="Low complexity" evidence="2">
    <location>
        <begin position="110"/>
        <end position="121"/>
    </location>
</feature>
<keyword evidence="1" id="KW-0132">Cell division</keyword>
<dbReference type="SMART" id="SM00028">
    <property type="entry name" value="TPR"/>
    <property type="match status" value="3"/>
</dbReference>
<dbReference type="InterPro" id="IPR034706">
    <property type="entry name" value="CpoB"/>
</dbReference>
<dbReference type="RefSeq" id="WP_110572538.1">
    <property type="nucleotide sequence ID" value="NZ_QKLW01000001.1"/>
</dbReference>
<evidence type="ECO:0000313" key="4">
    <source>
        <dbReference type="EMBL" id="PYF84819.1"/>
    </source>
</evidence>
<dbReference type="GO" id="GO:0030288">
    <property type="term" value="C:outer membrane-bounded periplasmic space"/>
    <property type="evidence" value="ECO:0007669"/>
    <property type="project" value="UniProtKB-UniRule"/>
</dbReference>
<dbReference type="SUPFAM" id="SSF48452">
    <property type="entry name" value="TPR-like"/>
    <property type="match status" value="1"/>
</dbReference>
<feature type="coiled-coil region" evidence="1">
    <location>
        <begin position="38"/>
        <end position="65"/>
    </location>
</feature>
<comment type="subcellular location">
    <subcellularLocation>
        <location evidence="1">Periplasm</location>
    </subcellularLocation>
</comment>
<keyword evidence="1" id="KW-0131">Cell cycle</keyword>
<feature type="chain" id="PRO_5016471059" description="Cell division coordinator CpoB" evidence="1">
    <location>
        <begin position="25"/>
        <end position="263"/>
    </location>
</feature>
<feature type="signal peptide" evidence="1">
    <location>
        <begin position="1"/>
        <end position="24"/>
    </location>
</feature>
<comment type="similarity">
    <text evidence="1">Belongs to the CpoB family.</text>
</comment>
<sequence precursor="true">MIYKNIRIRSFAMVLCFTAPFASAEMQQAGGGLSAGAAADLLFQLETLQQEVQSLRGQLEEQGHELKLMKQSQRDRYIDLDKRISLLMSASANETKRNIPPAQNQEPLPTATQSTTTNRTSSNNLITSPLAPVALQPPTQAAQQAYDDAYNLIRERKFDEAEAAFTQFVKQFPNNTLTGNGYYWLGEVKLVQGRSNEALDAFTTVIQKFPGHSKEQDSLYKLGTVSDQMGDSAKAKSYLQDVIRRFPDSKAAKLASGYLSKIK</sequence>
<name>A0A318VMG2_9GAMM</name>
<feature type="region of interest" description="Disordered" evidence="2">
    <location>
        <begin position="91"/>
        <end position="121"/>
    </location>
</feature>
<dbReference type="NCBIfam" id="TIGR02795">
    <property type="entry name" value="tol_pal_ybgF"/>
    <property type="match status" value="1"/>
</dbReference>
<evidence type="ECO:0000256" key="2">
    <source>
        <dbReference type="SAM" id="MobiDB-lite"/>
    </source>
</evidence>
<dbReference type="Pfam" id="PF13174">
    <property type="entry name" value="TPR_6"/>
    <property type="match status" value="1"/>
</dbReference>
<dbReference type="Gene3D" id="1.20.5.110">
    <property type="match status" value="1"/>
</dbReference>
<reference evidence="4 5" key="1">
    <citation type="submission" date="2018-06" db="EMBL/GenBank/DDBJ databases">
        <title>Genomic Encyclopedia of Type Strains, Phase III (KMG-III): the genomes of soil and plant-associated and newly described type strains.</title>
        <authorList>
            <person name="Whitman W."/>
        </authorList>
    </citation>
    <scope>NUCLEOTIDE SEQUENCE [LARGE SCALE GENOMIC DNA]</scope>
    <source>
        <strain evidence="4 5">CECT 7730</strain>
    </source>
</reference>
<dbReference type="Proteomes" id="UP000247551">
    <property type="component" value="Unassembled WGS sequence"/>
</dbReference>
<dbReference type="Pfam" id="PF16331">
    <property type="entry name" value="TolA_bind_tri"/>
    <property type="match status" value="1"/>
</dbReference>
<dbReference type="HAMAP" id="MF_02066">
    <property type="entry name" value="CpoB"/>
    <property type="match status" value="1"/>
</dbReference>
<dbReference type="InterPro" id="IPR011990">
    <property type="entry name" value="TPR-like_helical_dom_sf"/>
</dbReference>
<dbReference type="GO" id="GO:0070206">
    <property type="term" value="P:protein trimerization"/>
    <property type="evidence" value="ECO:0007669"/>
    <property type="project" value="InterPro"/>
</dbReference>
<dbReference type="InterPro" id="IPR032519">
    <property type="entry name" value="YbgF_tri"/>
</dbReference>
<keyword evidence="1" id="KW-0574">Periplasm</keyword>
<dbReference type="AlphaFoldDB" id="A0A318VMG2"/>
<evidence type="ECO:0000256" key="1">
    <source>
        <dbReference type="HAMAP-Rule" id="MF_02066"/>
    </source>
</evidence>
<organism evidence="4 5">
    <name type="scientific">Marinomonas alcarazii</name>
    <dbReference type="NCBI Taxonomy" id="491949"/>
    <lineage>
        <taxon>Bacteria</taxon>
        <taxon>Pseudomonadati</taxon>
        <taxon>Pseudomonadota</taxon>
        <taxon>Gammaproteobacteria</taxon>
        <taxon>Oceanospirillales</taxon>
        <taxon>Oceanospirillaceae</taxon>
        <taxon>Marinomonas</taxon>
    </lineage>
</organism>
<dbReference type="Pfam" id="PF13432">
    <property type="entry name" value="TPR_16"/>
    <property type="match status" value="1"/>
</dbReference>
<dbReference type="EMBL" id="QKLW01000001">
    <property type="protein sequence ID" value="PYF84819.1"/>
    <property type="molecule type" value="Genomic_DNA"/>
</dbReference>
<protein>
    <recommendedName>
        <fullName evidence="1">Cell division coordinator CpoB</fullName>
    </recommendedName>
</protein>
<dbReference type="Gene3D" id="1.25.40.10">
    <property type="entry name" value="Tetratricopeptide repeat domain"/>
    <property type="match status" value="1"/>
</dbReference>
<evidence type="ECO:0000313" key="5">
    <source>
        <dbReference type="Proteomes" id="UP000247551"/>
    </source>
</evidence>
<comment type="function">
    <text evidence="1">Mediates coordination of peptidoglycan synthesis and outer membrane constriction during cell division.</text>
</comment>
<accession>A0A318VMG2</accession>